<dbReference type="SMART" id="SM00494">
    <property type="entry name" value="ChtBD2"/>
    <property type="match status" value="1"/>
</dbReference>
<evidence type="ECO:0000313" key="3">
    <source>
        <dbReference type="EMBL" id="JAG21337.1"/>
    </source>
</evidence>
<reference evidence="3" key="1">
    <citation type="journal article" date="2014" name="PLoS ONE">
        <title>Transcriptome-Based Identification of ABC Transporters in the Western Tarnished Plant Bug Lygus hesperus.</title>
        <authorList>
            <person name="Hull J.J."/>
            <person name="Chaney K."/>
            <person name="Geib S.M."/>
            <person name="Fabrick J.A."/>
            <person name="Brent C.S."/>
            <person name="Walsh D."/>
            <person name="Lavine L.C."/>
        </authorList>
    </citation>
    <scope>NUCLEOTIDE SEQUENCE</scope>
</reference>
<dbReference type="GO" id="GO:0008061">
    <property type="term" value="F:chitin binding"/>
    <property type="evidence" value="ECO:0007669"/>
    <property type="project" value="InterPro"/>
</dbReference>
<sequence>RCFSQPPRVRFSQYSSLIVKGEVFVLASLLVMTLLFQCVFLNFSSYLCRNEVLVSPQVLAIGPSWSVLTKVEDSYPPGQEIFAEKPIHHRVHPHQFIPTSSTTHKVTSERTTTPHYIKDYEMDYPQVYSNVSASTTRVPNKFQRYSYRGIVFAKCEKRDEGKVFSDPTWCRRYFHCLEGFINIRLCPELMTYNPLKKNCDHLKEGYTCLLKKVELDIATWRRVLSNFYMTTERPWVRDMMIHSVVPMDHVTTTTESPYITLPEVRLSKIILKKESKLRLIFGRTIN</sequence>
<proteinExistence type="predicted"/>
<keyword evidence="1" id="KW-1133">Transmembrane helix</keyword>
<organism evidence="3">
    <name type="scientific">Lygus hesperus</name>
    <name type="common">Western plant bug</name>
    <dbReference type="NCBI Taxonomy" id="30085"/>
    <lineage>
        <taxon>Eukaryota</taxon>
        <taxon>Metazoa</taxon>
        <taxon>Ecdysozoa</taxon>
        <taxon>Arthropoda</taxon>
        <taxon>Hexapoda</taxon>
        <taxon>Insecta</taxon>
        <taxon>Pterygota</taxon>
        <taxon>Neoptera</taxon>
        <taxon>Paraneoptera</taxon>
        <taxon>Hemiptera</taxon>
        <taxon>Heteroptera</taxon>
        <taxon>Panheteroptera</taxon>
        <taxon>Cimicomorpha</taxon>
        <taxon>Miridae</taxon>
        <taxon>Mirini</taxon>
        <taxon>Lygus</taxon>
    </lineage>
</organism>
<dbReference type="Gene3D" id="2.170.140.10">
    <property type="entry name" value="Chitin binding domain"/>
    <property type="match status" value="1"/>
</dbReference>
<keyword evidence="1" id="KW-0472">Membrane</keyword>
<dbReference type="AlphaFoldDB" id="A0A0A9XKT4"/>
<feature type="transmembrane region" description="Helical" evidence="1">
    <location>
        <begin position="21"/>
        <end position="43"/>
    </location>
</feature>
<dbReference type="Pfam" id="PF01607">
    <property type="entry name" value="CBM_14"/>
    <property type="match status" value="1"/>
</dbReference>
<evidence type="ECO:0000256" key="1">
    <source>
        <dbReference type="SAM" id="Phobius"/>
    </source>
</evidence>
<dbReference type="InterPro" id="IPR036508">
    <property type="entry name" value="Chitin-bd_dom_sf"/>
</dbReference>
<evidence type="ECO:0000259" key="2">
    <source>
        <dbReference type="PROSITE" id="PS50940"/>
    </source>
</evidence>
<dbReference type="EMBL" id="GBHO01022267">
    <property type="protein sequence ID" value="JAG21337.1"/>
    <property type="molecule type" value="Transcribed_RNA"/>
</dbReference>
<name>A0A0A9XKT4_LYGHE</name>
<feature type="domain" description="Chitin-binding type-2" evidence="2">
    <location>
        <begin position="152"/>
        <end position="210"/>
    </location>
</feature>
<dbReference type="PROSITE" id="PS50940">
    <property type="entry name" value="CHIT_BIND_II"/>
    <property type="match status" value="1"/>
</dbReference>
<gene>
    <name evidence="3" type="primary">Cht3_0</name>
    <name evidence="3" type="ORF">CM83_10724</name>
</gene>
<protein>
    <submittedName>
        <fullName evidence="3">Putative chitinase 3</fullName>
    </submittedName>
</protein>
<feature type="non-terminal residue" evidence="3">
    <location>
        <position position="1"/>
    </location>
</feature>
<reference evidence="3" key="2">
    <citation type="submission" date="2014-07" db="EMBL/GenBank/DDBJ databases">
        <authorList>
            <person name="Hull J."/>
        </authorList>
    </citation>
    <scope>NUCLEOTIDE SEQUENCE</scope>
</reference>
<accession>A0A0A9XKT4</accession>
<dbReference type="InterPro" id="IPR002557">
    <property type="entry name" value="Chitin-bd_dom"/>
</dbReference>
<dbReference type="GO" id="GO:0005576">
    <property type="term" value="C:extracellular region"/>
    <property type="evidence" value="ECO:0007669"/>
    <property type="project" value="InterPro"/>
</dbReference>
<dbReference type="SUPFAM" id="SSF57625">
    <property type="entry name" value="Invertebrate chitin-binding proteins"/>
    <property type="match status" value="1"/>
</dbReference>
<keyword evidence="1" id="KW-0812">Transmembrane</keyword>